<gene>
    <name evidence="1" type="ORF">Esi_0344_0009</name>
</gene>
<reference evidence="1 2" key="1">
    <citation type="journal article" date="2010" name="Nature">
        <title>The Ectocarpus genome and the independent evolution of multicellularity in brown algae.</title>
        <authorList>
            <person name="Cock J.M."/>
            <person name="Sterck L."/>
            <person name="Rouze P."/>
            <person name="Scornet D."/>
            <person name="Allen A.E."/>
            <person name="Amoutzias G."/>
            <person name="Anthouard V."/>
            <person name="Artiguenave F."/>
            <person name="Aury J.M."/>
            <person name="Badger J.H."/>
            <person name="Beszteri B."/>
            <person name="Billiau K."/>
            <person name="Bonnet E."/>
            <person name="Bothwell J.H."/>
            <person name="Bowler C."/>
            <person name="Boyen C."/>
            <person name="Brownlee C."/>
            <person name="Carrano C.J."/>
            <person name="Charrier B."/>
            <person name="Cho G.Y."/>
            <person name="Coelho S.M."/>
            <person name="Collen J."/>
            <person name="Corre E."/>
            <person name="Da Silva C."/>
            <person name="Delage L."/>
            <person name="Delaroque N."/>
            <person name="Dittami S.M."/>
            <person name="Doulbeau S."/>
            <person name="Elias M."/>
            <person name="Farnham G."/>
            <person name="Gachon C.M."/>
            <person name="Gschloessl B."/>
            <person name="Heesch S."/>
            <person name="Jabbari K."/>
            <person name="Jubin C."/>
            <person name="Kawai H."/>
            <person name="Kimura K."/>
            <person name="Kloareg B."/>
            <person name="Kupper F.C."/>
            <person name="Lang D."/>
            <person name="Le Bail A."/>
            <person name="Leblanc C."/>
            <person name="Lerouge P."/>
            <person name="Lohr M."/>
            <person name="Lopez P.J."/>
            <person name="Martens C."/>
            <person name="Maumus F."/>
            <person name="Michel G."/>
            <person name="Miranda-Saavedra D."/>
            <person name="Morales J."/>
            <person name="Moreau H."/>
            <person name="Motomura T."/>
            <person name="Nagasato C."/>
            <person name="Napoli C.A."/>
            <person name="Nelson D.R."/>
            <person name="Nyvall-Collen P."/>
            <person name="Peters A.F."/>
            <person name="Pommier C."/>
            <person name="Potin P."/>
            <person name="Poulain J."/>
            <person name="Quesneville H."/>
            <person name="Read B."/>
            <person name="Rensing S.A."/>
            <person name="Ritter A."/>
            <person name="Rousvoal S."/>
            <person name="Samanta M."/>
            <person name="Samson G."/>
            <person name="Schroeder D.C."/>
            <person name="Segurens B."/>
            <person name="Strittmatter M."/>
            <person name="Tonon T."/>
            <person name="Tregear J.W."/>
            <person name="Valentin K."/>
            <person name="von Dassow P."/>
            <person name="Yamagishi T."/>
            <person name="Van de Peer Y."/>
            <person name="Wincker P."/>
        </authorList>
    </citation>
    <scope>NUCLEOTIDE SEQUENCE [LARGE SCALE GENOMIC DNA]</scope>
    <source>
        <strain evidence="2">Ec32 / CCAP1310/4</strain>
    </source>
</reference>
<evidence type="ECO:0000313" key="2">
    <source>
        <dbReference type="Proteomes" id="UP000002630"/>
    </source>
</evidence>
<evidence type="ECO:0000313" key="1">
    <source>
        <dbReference type="EMBL" id="CBJ32515.1"/>
    </source>
</evidence>
<evidence type="ECO:0008006" key="3">
    <source>
        <dbReference type="Google" id="ProtNLM"/>
    </source>
</evidence>
<proteinExistence type="predicted"/>
<dbReference type="Proteomes" id="UP000002630">
    <property type="component" value="Unassembled WGS sequence"/>
</dbReference>
<dbReference type="InterPro" id="IPR044926">
    <property type="entry name" value="RGS_subdomain_2"/>
</dbReference>
<keyword evidence="2" id="KW-1185">Reference proteome</keyword>
<organism evidence="1 2">
    <name type="scientific">Ectocarpus siliculosus</name>
    <name type="common">Brown alga</name>
    <name type="synonym">Conferva siliculosa</name>
    <dbReference type="NCBI Taxonomy" id="2880"/>
    <lineage>
        <taxon>Eukaryota</taxon>
        <taxon>Sar</taxon>
        <taxon>Stramenopiles</taxon>
        <taxon>Ochrophyta</taxon>
        <taxon>PX clade</taxon>
        <taxon>Phaeophyceae</taxon>
        <taxon>Ectocarpales</taxon>
        <taxon>Ectocarpaceae</taxon>
        <taxon>Ectocarpus</taxon>
    </lineage>
</organism>
<dbReference type="InParanoid" id="D7FYH3"/>
<accession>D7FYH3</accession>
<dbReference type="InterPro" id="IPR036305">
    <property type="entry name" value="RGS_sf"/>
</dbReference>
<protein>
    <recommendedName>
        <fullName evidence="3">RGS domain-containing protein</fullName>
    </recommendedName>
</protein>
<dbReference type="Gene3D" id="1.10.167.10">
    <property type="entry name" value="Regulator of G-protein Signalling 4, domain 2"/>
    <property type="match status" value="1"/>
</dbReference>
<dbReference type="OrthoDB" id="10266999at2759"/>
<name>D7FYH3_ECTSI</name>
<dbReference type="AlphaFoldDB" id="D7FYH3"/>
<dbReference type="EMBL" id="FN649760">
    <property type="protein sequence ID" value="CBJ32515.1"/>
    <property type="molecule type" value="Genomic_DNA"/>
</dbReference>
<sequence>MPGVEGVLALVREGGDMSKRFEHYCKMNLCLESWDFLIDRALYEMMDTTHADEQFMAFTMISDRYLLATSPDEVNIAGATRKHMAAFRTR</sequence>
<dbReference type="SUPFAM" id="SSF48097">
    <property type="entry name" value="Regulator of G-protein signaling, RGS"/>
    <property type="match status" value="1"/>
</dbReference>